<dbReference type="RefSeq" id="WP_163709340.1">
    <property type="nucleotide sequence ID" value="NZ_BLKZ01000001.1"/>
</dbReference>
<keyword evidence="1" id="KW-0812">Transmembrane</keyword>
<gene>
    <name evidence="2" type="ORF">MBOU_13180</name>
</gene>
<keyword evidence="1" id="KW-1133">Transmembrane helix</keyword>
<feature type="transmembrane region" description="Helical" evidence="1">
    <location>
        <begin position="51"/>
        <end position="73"/>
    </location>
</feature>
<sequence>MPIDLRKILSFDMTIAEWLGTAAMLLVPYLVIGVVWLAFHTHHLAGAAAGHRIVLILGTIASWPALLVANVCLS</sequence>
<reference evidence="2 3" key="1">
    <citation type="journal article" date="2019" name="Emerg. Microbes Infect.">
        <title>Comprehensive subspecies identification of 175 nontuberculous mycobacteria species based on 7547 genomic profiles.</title>
        <authorList>
            <person name="Matsumoto Y."/>
            <person name="Kinjo T."/>
            <person name="Motooka D."/>
            <person name="Nabeya D."/>
            <person name="Jung N."/>
            <person name="Uechi K."/>
            <person name="Horii T."/>
            <person name="Iida T."/>
            <person name="Fujita J."/>
            <person name="Nakamura S."/>
        </authorList>
    </citation>
    <scope>NUCLEOTIDE SEQUENCE [LARGE SCALE GENOMIC DNA]</scope>
    <source>
        <strain evidence="2 3">JCM 30725</strain>
    </source>
</reference>
<evidence type="ECO:0000256" key="1">
    <source>
        <dbReference type="SAM" id="Phobius"/>
    </source>
</evidence>
<evidence type="ECO:0000313" key="2">
    <source>
        <dbReference type="EMBL" id="GFG89276.1"/>
    </source>
</evidence>
<dbReference type="EMBL" id="BLKZ01000001">
    <property type="protein sequence ID" value="GFG89276.1"/>
    <property type="molecule type" value="Genomic_DNA"/>
</dbReference>
<keyword evidence="1" id="KW-0472">Membrane</keyword>
<name>A0A7I9YKR2_MYCBU</name>
<evidence type="ECO:0000313" key="3">
    <source>
        <dbReference type="Proteomes" id="UP000465360"/>
    </source>
</evidence>
<proteinExistence type="predicted"/>
<keyword evidence="3" id="KW-1185">Reference proteome</keyword>
<accession>A0A7I9YKR2</accession>
<protein>
    <submittedName>
        <fullName evidence="2">Uncharacterized protein</fullName>
    </submittedName>
</protein>
<dbReference type="AlphaFoldDB" id="A0A7I9YKR2"/>
<dbReference type="Proteomes" id="UP000465360">
    <property type="component" value="Unassembled WGS sequence"/>
</dbReference>
<feature type="transmembrane region" description="Helical" evidence="1">
    <location>
        <begin position="15"/>
        <end position="39"/>
    </location>
</feature>
<organism evidence="2 3">
    <name type="scientific">Mycobacterium bourgelatii</name>
    <dbReference type="NCBI Taxonomy" id="1273442"/>
    <lineage>
        <taxon>Bacteria</taxon>
        <taxon>Bacillati</taxon>
        <taxon>Actinomycetota</taxon>
        <taxon>Actinomycetes</taxon>
        <taxon>Mycobacteriales</taxon>
        <taxon>Mycobacteriaceae</taxon>
        <taxon>Mycobacterium</taxon>
    </lineage>
</organism>
<comment type="caution">
    <text evidence="2">The sequence shown here is derived from an EMBL/GenBank/DDBJ whole genome shotgun (WGS) entry which is preliminary data.</text>
</comment>